<proteinExistence type="predicted"/>
<dbReference type="Pfam" id="PF09709">
    <property type="entry name" value="Cas_Csd1"/>
    <property type="match status" value="1"/>
</dbReference>
<evidence type="ECO:0000256" key="1">
    <source>
        <dbReference type="SAM" id="MobiDB-lite"/>
    </source>
</evidence>
<name>A0A6J7LAA5_9ZZZZ</name>
<dbReference type="AlphaFoldDB" id="A0A6J7LAA5"/>
<sequence>MIIRALADAARHLDVPLDGYQVKATPWALTLSPAGRAVSLVPLELTGADGKATPIRQAVPKVTRTVNVAPQLACDTGVYAIGMARPPAAGSDRYDWAAPGARDIECHAAWTQMARDWAASLAEPDDGVQALLAWLDSGRLGLADVMPEADADRRALAIGNVAIYAQGDPGPLHLRPSAVAFWQAHVNAAKSHHRGPCSSCGRESALVDTFPTGVPKRLVPGAGQATVALTSANFATSSRDLKITQLANARICAACALGGVAALTALADDRNHSWTGDDARTVWWLRSGAAPSIFSLLDAPPPAEDVRRIFDQVRAGAPLDGLASLDDEYYALTFSGRGPRLIVRSWVDTTLGEAALSLAAYFDDSAVARIGQPERQWQPLWKIAKSAGTRRTKSGTVLEEAPHGAHDALLRAALTGSSPAQGLLACATARSRAEIGLAADEPHAWRDREHARACLVRLILNRSPQWKGRPPVPGPTLDPDNHDPAYLCGRLFAEYEGLQRSALGSDVNATITDRVYGKAMVSPLMVYPSLDRLGKAHLRKLRTSGKEGAAAAIDRRVTSLVASIGPIPAALDVSGQARWMLGYYQQRAASAARAHAAKEAKEASAAAGLPPEPGDTTEQQITSPTQTRNQP</sequence>
<protein>
    <submittedName>
        <fullName evidence="2">Unannotated protein</fullName>
    </submittedName>
</protein>
<evidence type="ECO:0000313" key="2">
    <source>
        <dbReference type="EMBL" id="CAB4963069.1"/>
    </source>
</evidence>
<feature type="compositionally biased region" description="Polar residues" evidence="1">
    <location>
        <begin position="616"/>
        <end position="631"/>
    </location>
</feature>
<organism evidence="2">
    <name type="scientific">freshwater metagenome</name>
    <dbReference type="NCBI Taxonomy" id="449393"/>
    <lineage>
        <taxon>unclassified sequences</taxon>
        <taxon>metagenomes</taxon>
        <taxon>ecological metagenomes</taxon>
    </lineage>
</organism>
<reference evidence="2" key="1">
    <citation type="submission" date="2020-05" db="EMBL/GenBank/DDBJ databases">
        <authorList>
            <person name="Chiriac C."/>
            <person name="Salcher M."/>
            <person name="Ghai R."/>
            <person name="Kavagutti S V."/>
        </authorList>
    </citation>
    <scope>NUCLEOTIDE SEQUENCE</scope>
</reference>
<feature type="region of interest" description="Disordered" evidence="1">
    <location>
        <begin position="594"/>
        <end position="631"/>
    </location>
</feature>
<dbReference type="EMBL" id="CAFBNE010000086">
    <property type="protein sequence ID" value="CAB4963069.1"/>
    <property type="molecule type" value="Genomic_DNA"/>
</dbReference>
<dbReference type="NCBIfam" id="TIGR01863">
    <property type="entry name" value="cas_Csd1"/>
    <property type="match status" value="1"/>
</dbReference>
<accession>A0A6J7LAA5</accession>
<gene>
    <name evidence="2" type="ORF">UFOPK3772_02343</name>
</gene>
<dbReference type="InterPro" id="IPR010144">
    <property type="entry name" value="CRISPR-assoc_prot_Csd1-typ"/>
</dbReference>